<organism evidence="1">
    <name type="scientific">Sesamum radiatum</name>
    <name type="common">Black benniseed</name>
    <dbReference type="NCBI Taxonomy" id="300843"/>
    <lineage>
        <taxon>Eukaryota</taxon>
        <taxon>Viridiplantae</taxon>
        <taxon>Streptophyta</taxon>
        <taxon>Embryophyta</taxon>
        <taxon>Tracheophyta</taxon>
        <taxon>Spermatophyta</taxon>
        <taxon>Magnoliopsida</taxon>
        <taxon>eudicotyledons</taxon>
        <taxon>Gunneridae</taxon>
        <taxon>Pentapetalae</taxon>
        <taxon>asterids</taxon>
        <taxon>lamiids</taxon>
        <taxon>Lamiales</taxon>
        <taxon>Pedaliaceae</taxon>
        <taxon>Sesamum</taxon>
    </lineage>
</organism>
<feature type="non-terminal residue" evidence="1">
    <location>
        <position position="1"/>
    </location>
</feature>
<protein>
    <submittedName>
        <fullName evidence="1">Uncharacterized protein</fullName>
    </submittedName>
</protein>
<dbReference type="InterPro" id="IPR029063">
    <property type="entry name" value="SAM-dependent_MTases_sf"/>
</dbReference>
<dbReference type="PANTHER" id="PTHR43675">
    <property type="entry name" value="ARSENITE METHYLTRANSFERASE"/>
    <property type="match status" value="1"/>
</dbReference>
<dbReference type="Gene3D" id="3.40.50.150">
    <property type="entry name" value="Vaccinia Virus protein VP39"/>
    <property type="match status" value="1"/>
</dbReference>
<evidence type="ECO:0000313" key="1">
    <source>
        <dbReference type="EMBL" id="KAL0284428.1"/>
    </source>
</evidence>
<dbReference type="EMBL" id="JACGWJ010001141">
    <property type="protein sequence ID" value="KAL0284428.1"/>
    <property type="molecule type" value="Genomic_DNA"/>
</dbReference>
<gene>
    <name evidence="1" type="ORF">Sradi_7197500</name>
</gene>
<comment type="caution">
    <text evidence="1">The sequence shown here is derived from an EMBL/GenBank/DDBJ whole genome shotgun (WGS) entry which is preliminary data.</text>
</comment>
<dbReference type="PANTHER" id="PTHR43675:SF25">
    <property type="entry name" value="CYCLOPROPANE FATTY ACID SYNTHASE"/>
    <property type="match status" value="1"/>
</dbReference>
<name>A0AAW2IRL1_SESRA</name>
<reference evidence="1" key="1">
    <citation type="submission" date="2020-06" db="EMBL/GenBank/DDBJ databases">
        <authorList>
            <person name="Li T."/>
            <person name="Hu X."/>
            <person name="Zhang T."/>
            <person name="Song X."/>
            <person name="Zhang H."/>
            <person name="Dai N."/>
            <person name="Sheng W."/>
            <person name="Hou X."/>
            <person name="Wei L."/>
        </authorList>
    </citation>
    <scope>NUCLEOTIDE SEQUENCE</scope>
    <source>
        <strain evidence="1">G02</strain>
        <tissue evidence="1">Leaf</tissue>
    </source>
</reference>
<sequence>CGAPRRNRMPLLPHAQTLAGKPPRNRVLLHFGIDIFVSSSKILAMGFNEKLIRIWEYYFDYCAAGFKYCILGDYQIVFSRPGDVAAFGNKPYNAVPGDY</sequence>
<proteinExistence type="predicted"/>
<dbReference type="AlphaFoldDB" id="A0AAW2IRL1"/>
<dbReference type="InterPro" id="IPR026669">
    <property type="entry name" value="Arsenite_MeTrfase-like"/>
</dbReference>
<dbReference type="GO" id="GO:0008168">
    <property type="term" value="F:methyltransferase activity"/>
    <property type="evidence" value="ECO:0007669"/>
    <property type="project" value="TreeGrafter"/>
</dbReference>
<accession>A0AAW2IRL1</accession>
<reference evidence="1" key="2">
    <citation type="journal article" date="2024" name="Plant">
        <title>Genomic evolution and insights into agronomic trait innovations of Sesamum species.</title>
        <authorList>
            <person name="Miao H."/>
            <person name="Wang L."/>
            <person name="Qu L."/>
            <person name="Liu H."/>
            <person name="Sun Y."/>
            <person name="Le M."/>
            <person name="Wang Q."/>
            <person name="Wei S."/>
            <person name="Zheng Y."/>
            <person name="Lin W."/>
            <person name="Duan Y."/>
            <person name="Cao H."/>
            <person name="Xiong S."/>
            <person name="Wang X."/>
            <person name="Wei L."/>
            <person name="Li C."/>
            <person name="Ma Q."/>
            <person name="Ju M."/>
            <person name="Zhao R."/>
            <person name="Li G."/>
            <person name="Mu C."/>
            <person name="Tian Q."/>
            <person name="Mei H."/>
            <person name="Zhang T."/>
            <person name="Gao T."/>
            <person name="Zhang H."/>
        </authorList>
    </citation>
    <scope>NUCLEOTIDE SEQUENCE</scope>
    <source>
        <strain evidence="1">G02</strain>
    </source>
</reference>